<dbReference type="AlphaFoldDB" id="A0A8S3EK16"/>
<dbReference type="GO" id="GO:0000164">
    <property type="term" value="C:protein phosphatase type 1 complex"/>
    <property type="evidence" value="ECO:0007669"/>
    <property type="project" value="TreeGrafter"/>
</dbReference>
<protein>
    <recommendedName>
        <fullName evidence="1">CBM21 domain-containing protein</fullName>
    </recommendedName>
</protein>
<feature type="domain" description="CBM21" evidence="1">
    <location>
        <begin position="8"/>
        <end position="34"/>
    </location>
</feature>
<dbReference type="Proteomes" id="UP000681720">
    <property type="component" value="Unassembled WGS sequence"/>
</dbReference>
<dbReference type="GO" id="GO:0008157">
    <property type="term" value="F:protein phosphatase 1 binding"/>
    <property type="evidence" value="ECO:0007669"/>
    <property type="project" value="TreeGrafter"/>
</dbReference>
<dbReference type="Pfam" id="PF03370">
    <property type="entry name" value="CBM_21"/>
    <property type="match status" value="1"/>
</dbReference>
<name>A0A8S3EK16_9BILA</name>
<dbReference type="EMBL" id="CAJOBJ010241275">
    <property type="protein sequence ID" value="CAF5075896.1"/>
    <property type="molecule type" value="Genomic_DNA"/>
</dbReference>
<proteinExistence type="predicted"/>
<dbReference type="Gene3D" id="2.60.40.2440">
    <property type="entry name" value="Carbohydrate binding type-21 domain"/>
    <property type="match status" value="1"/>
</dbReference>
<dbReference type="GO" id="GO:0005979">
    <property type="term" value="P:regulation of glycogen biosynthetic process"/>
    <property type="evidence" value="ECO:0007669"/>
    <property type="project" value="TreeGrafter"/>
</dbReference>
<dbReference type="InterPro" id="IPR050782">
    <property type="entry name" value="PP1_regulatory_subunit_3"/>
</dbReference>
<reference evidence="2" key="1">
    <citation type="submission" date="2021-02" db="EMBL/GenBank/DDBJ databases">
        <authorList>
            <person name="Nowell W R."/>
        </authorList>
    </citation>
    <scope>NUCLEOTIDE SEQUENCE</scope>
</reference>
<feature type="non-terminal residue" evidence="2">
    <location>
        <position position="1"/>
    </location>
</feature>
<comment type="caution">
    <text evidence="2">The sequence shown here is derived from an EMBL/GenBank/DDBJ whole genome shotgun (WGS) entry which is preliminary data.</text>
</comment>
<accession>A0A8S3EK16</accession>
<evidence type="ECO:0000259" key="1">
    <source>
        <dbReference type="Pfam" id="PF03370"/>
    </source>
</evidence>
<gene>
    <name evidence="2" type="ORF">GIL414_LOCUS61414</name>
</gene>
<sequence>TDIPHDIDRVDFVLRYRVNGQEHWDNNEGKNYTLETESAYTPQTTVSFPHDCNLDEMRFY</sequence>
<dbReference type="PANTHER" id="PTHR12307">
    <property type="entry name" value="PROTEIN PHOSPHATASE 1 REGULATORY SUBUNIT"/>
    <property type="match status" value="1"/>
</dbReference>
<evidence type="ECO:0000313" key="2">
    <source>
        <dbReference type="EMBL" id="CAF5075896.1"/>
    </source>
</evidence>
<dbReference type="InterPro" id="IPR005036">
    <property type="entry name" value="CBM21_dom"/>
</dbReference>
<evidence type="ECO:0000313" key="3">
    <source>
        <dbReference type="Proteomes" id="UP000681720"/>
    </source>
</evidence>
<organism evidence="2 3">
    <name type="scientific">Rotaria magnacalcarata</name>
    <dbReference type="NCBI Taxonomy" id="392030"/>
    <lineage>
        <taxon>Eukaryota</taxon>
        <taxon>Metazoa</taxon>
        <taxon>Spiralia</taxon>
        <taxon>Gnathifera</taxon>
        <taxon>Rotifera</taxon>
        <taxon>Eurotatoria</taxon>
        <taxon>Bdelloidea</taxon>
        <taxon>Philodinida</taxon>
        <taxon>Philodinidae</taxon>
        <taxon>Rotaria</taxon>
    </lineage>
</organism>
<dbReference type="InterPro" id="IPR038175">
    <property type="entry name" value="CBM21_dom_sf"/>
</dbReference>
<dbReference type="GO" id="GO:2001069">
    <property type="term" value="F:glycogen binding"/>
    <property type="evidence" value="ECO:0007669"/>
    <property type="project" value="TreeGrafter"/>
</dbReference>
<dbReference type="PANTHER" id="PTHR12307:SF36">
    <property type="entry name" value="GLYCOGEN-BINDING SUBUNIT 76A"/>
    <property type="match status" value="1"/>
</dbReference>